<evidence type="ECO:0000259" key="5">
    <source>
        <dbReference type="PROSITE" id="PS50303"/>
    </source>
</evidence>
<feature type="repeat" description="Pumilio" evidence="4">
    <location>
        <begin position="427"/>
        <end position="463"/>
    </location>
</feature>
<dbReference type="CDD" id="cd07920">
    <property type="entry name" value="Pumilio"/>
    <property type="match status" value="1"/>
</dbReference>
<dbReference type="Proteomes" id="UP001291926">
    <property type="component" value="Unassembled WGS sequence"/>
</dbReference>
<organism evidence="6 7">
    <name type="scientific">Penstemon davidsonii</name>
    <dbReference type="NCBI Taxonomy" id="160366"/>
    <lineage>
        <taxon>Eukaryota</taxon>
        <taxon>Viridiplantae</taxon>
        <taxon>Streptophyta</taxon>
        <taxon>Embryophyta</taxon>
        <taxon>Tracheophyta</taxon>
        <taxon>Spermatophyta</taxon>
        <taxon>Magnoliopsida</taxon>
        <taxon>eudicotyledons</taxon>
        <taxon>Gunneridae</taxon>
        <taxon>Pentapetalae</taxon>
        <taxon>asterids</taxon>
        <taxon>lamiids</taxon>
        <taxon>Lamiales</taxon>
        <taxon>Plantaginaceae</taxon>
        <taxon>Cheloneae</taxon>
        <taxon>Penstemon</taxon>
    </lineage>
</organism>
<evidence type="ECO:0000256" key="2">
    <source>
        <dbReference type="ARBA" id="ARBA00022845"/>
    </source>
</evidence>
<feature type="repeat" description="Pumilio" evidence="4">
    <location>
        <begin position="391"/>
        <end position="426"/>
    </location>
</feature>
<feature type="repeat" description="Pumilio" evidence="4">
    <location>
        <begin position="466"/>
        <end position="502"/>
    </location>
</feature>
<dbReference type="SUPFAM" id="SSF48371">
    <property type="entry name" value="ARM repeat"/>
    <property type="match status" value="1"/>
</dbReference>
<dbReference type="InterPro" id="IPR011989">
    <property type="entry name" value="ARM-like"/>
</dbReference>
<dbReference type="InterPro" id="IPR001313">
    <property type="entry name" value="Pumilio_RNA-bd_rpt"/>
</dbReference>
<dbReference type="PROSITE" id="PS50302">
    <property type="entry name" value="PUM"/>
    <property type="match status" value="7"/>
</dbReference>
<evidence type="ECO:0000256" key="4">
    <source>
        <dbReference type="PROSITE-ProRule" id="PRU00317"/>
    </source>
</evidence>
<dbReference type="InterPro" id="IPR033712">
    <property type="entry name" value="Pumilio_RNA-bd"/>
</dbReference>
<keyword evidence="3" id="KW-0694">RNA-binding</keyword>
<evidence type="ECO:0000256" key="3">
    <source>
        <dbReference type="ARBA" id="ARBA00022884"/>
    </source>
</evidence>
<accession>A0ABR0CK05</accession>
<evidence type="ECO:0000256" key="1">
    <source>
        <dbReference type="ARBA" id="ARBA00022737"/>
    </source>
</evidence>
<dbReference type="InterPro" id="IPR016024">
    <property type="entry name" value="ARM-type_fold"/>
</dbReference>
<dbReference type="EMBL" id="JAYDYQ010002688">
    <property type="protein sequence ID" value="KAK4476893.1"/>
    <property type="molecule type" value="Genomic_DNA"/>
</dbReference>
<keyword evidence="7" id="KW-1185">Reference proteome</keyword>
<feature type="repeat" description="Pumilio" evidence="4">
    <location>
        <begin position="647"/>
        <end position="684"/>
    </location>
</feature>
<feature type="domain" description="PUM-HD" evidence="5">
    <location>
        <begin position="369"/>
        <end position="710"/>
    </location>
</feature>
<proteinExistence type="predicted"/>
<protein>
    <recommendedName>
        <fullName evidence="5">PUM-HD domain-containing protein</fullName>
    </recommendedName>
</protein>
<dbReference type="PROSITE" id="PS50303">
    <property type="entry name" value="PUM_HD"/>
    <property type="match status" value="1"/>
</dbReference>
<feature type="repeat" description="Pumilio" evidence="4">
    <location>
        <begin position="539"/>
        <end position="574"/>
    </location>
</feature>
<keyword evidence="2" id="KW-0810">Translation regulation</keyword>
<keyword evidence="1" id="KW-0677">Repeat</keyword>
<feature type="repeat" description="Pumilio" evidence="4">
    <location>
        <begin position="503"/>
        <end position="538"/>
    </location>
</feature>
<comment type="caution">
    <text evidence="6">The sequence shown here is derived from an EMBL/GenBank/DDBJ whole genome shotgun (WGS) entry which is preliminary data.</text>
</comment>
<gene>
    <name evidence="6" type="ORF">RD792_016057</name>
</gene>
<feature type="repeat" description="Pumilio" evidence="4">
    <location>
        <begin position="610"/>
        <end position="646"/>
    </location>
</feature>
<dbReference type="SMART" id="SM00025">
    <property type="entry name" value="Pumilio"/>
    <property type="match status" value="8"/>
</dbReference>
<evidence type="ECO:0000313" key="6">
    <source>
        <dbReference type="EMBL" id="KAK4476893.1"/>
    </source>
</evidence>
<dbReference type="InterPro" id="IPR033133">
    <property type="entry name" value="PUM-HD"/>
</dbReference>
<name>A0ABR0CK05_9LAMI</name>
<dbReference type="PANTHER" id="PTHR12537:SF13">
    <property type="entry name" value="PUMILIO HOMOLOGY DOMAIN FAMILY MEMBER 4"/>
    <property type="match status" value="1"/>
</dbReference>
<dbReference type="Gene3D" id="1.25.10.10">
    <property type="entry name" value="Leucine-rich Repeat Variant"/>
    <property type="match status" value="1"/>
</dbReference>
<reference evidence="6 7" key="1">
    <citation type="journal article" date="2023" name="bioRxiv">
        <title>Genome report: Whole genome sequence and annotation of Penstemon davidsonii.</title>
        <authorList>
            <person name="Ostevik K.L."/>
            <person name="Alabady M."/>
            <person name="Zhang M."/>
            <person name="Rausher M.D."/>
        </authorList>
    </citation>
    <scope>NUCLEOTIDE SEQUENCE [LARGE SCALE GENOMIC DNA]</scope>
    <source>
        <strain evidence="6">DNT005</strain>
        <tissue evidence="6">Whole leaf</tissue>
    </source>
</reference>
<sequence>MFEKRTVEKMKDDDELEMLLGEIPHATSSLNLHHQHNNLVDHAYGHASFVTQKINSHFNGHGVYDDEFFKHSYACASSSVSGFSSSSGLFSCNGHSISEIRSPSPPLFDELKSHLIYGDRFGLEFDFDLKNSSVRNLVNDYSLCTSFSKMYINGEQDGVLVFPNGIQSMNGDPRMNLDKYGALDNYKMGFSDYGGVNLSSVPRGPIDFEDPLLEMQNYQRMANLTRSRYSHHPHPPEGMFSRSILGSSHLNAQFHRANNNLPMGFGVPNVSTLVSDTLLYGSQNGINLANEACLSPNEANILRYQSPVRYGGNKVPLSVRVPQGSVEAIINEDSLIIQGEGVNYGMNRGKARIRGQSAKIVHHVSCAGKPEDICRSPKTVSPSSKCSSLAEAQGQIYNMAKDQNGCRFLQRMFDEGTIQDVQIIFNEIIDHVVELMMNPFGNYLMQKLLEVCNEEQRMHILFRVAEEPGEIVKISLNTHGTRVVQKLIETLTTRHQIALVISALEPGFLKLIKDLNGNHVVQRCLQCFNNEDSKFIFVAAAKYCVDIATHQHGCCVLQRCISHSTGEHLENLVSEISANGLLLAQDAYGNYVVQYILELEIPSAISKLTSLFEGNYVHLSAQKFSSHVVEKCLMVGDNETRSRIIHELISATYFDQLLQDPHANYVIQTALRVSEGPLHNSLVDAIESYKAVSRNSPYSKRIFSHKLLRR</sequence>
<dbReference type="Pfam" id="PF00806">
    <property type="entry name" value="PUF"/>
    <property type="match status" value="1"/>
</dbReference>
<evidence type="ECO:0000313" key="7">
    <source>
        <dbReference type="Proteomes" id="UP001291926"/>
    </source>
</evidence>
<dbReference type="Pfam" id="PF22493">
    <property type="entry name" value="PUF_NOP9"/>
    <property type="match status" value="1"/>
</dbReference>
<dbReference type="PANTHER" id="PTHR12537">
    <property type="entry name" value="RNA BINDING PROTEIN PUMILIO-RELATED"/>
    <property type="match status" value="1"/>
</dbReference>